<evidence type="ECO:0000313" key="1">
    <source>
        <dbReference type="EMBL" id="RZS58181.1"/>
    </source>
</evidence>
<keyword evidence="1" id="KW-0675">Receptor</keyword>
<dbReference type="EMBL" id="SGWV01000007">
    <property type="protein sequence ID" value="RZS58181.1"/>
    <property type="molecule type" value="Genomic_DNA"/>
</dbReference>
<sequence length="188" mass="20866">MSMIHGLASIAARLYLLDPLESQSVHSRRRNDTRCADGMDFGTAMRAHGALTRRLESALAGQDDPRLDIDLIRRCDTGRLGRWLHGDGYMLYGVLPAYRRLIVSHRNLHLAAADVLELLRAGQPREARALMQNGLYARYAEQVCAQLSQFFLDRGGRISVSSFGCLDDLDAAHPAVHAAQRPGDRLMA</sequence>
<dbReference type="AlphaFoldDB" id="A0A4Q7LUH1"/>
<gene>
    <name evidence="1" type="ORF">EV685_0460</name>
</gene>
<protein>
    <submittedName>
        <fullName evidence="1">Chemoreceptor zinc-binding protein</fullName>
    </submittedName>
</protein>
<dbReference type="Gene3D" id="1.20.120.30">
    <property type="entry name" value="Aspartate receptor, ligand-binding domain"/>
    <property type="match status" value="1"/>
</dbReference>
<accession>A0A4Q7LUH1</accession>
<organism evidence="1 2">
    <name type="scientific">Sphaerotilus mobilis</name>
    <dbReference type="NCBI Taxonomy" id="47994"/>
    <lineage>
        <taxon>Bacteria</taxon>
        <taxon>Pseudomonadati</taxon>
        <taxon>Pseudomonadota</taxon>
        <taxon>Betaproteobacteria</taxon>
        <taxon>Burkholderiales</taxon>
        <taxon>Sphaerotilaceae</taxon>
        <taxon>Sphaerotilus</taxon>
    </lineage>
</organism>
<proteinExistence type="predicted"/>
<keyword evidence="2" id="KW-1185">Reference proteome</keyword>
<dbReference type="RefSeq" id="WP_130480351.1">
    <property type="nucleotide sequence ID" value="NZ_SGWV01000007.1"/>
</dbReference>
<evidence type="ECO:0000313" key="2">
    <source>
        <dbReference type="Proteomes" id="UP000293433"/>
    </source>
</evidence>
<name>A0A4Q7LUH1_9BURK</name>
<dbReference type="OrthoDB" id="8613985at2"/>
<reference evidence="1 2" key="1">
    <citation type="submission" date="2019-02" db="EMBL/GenBank/DDBJ databases">
        <title>Genomic Encyclopedia of Type Strains, Phase IV (KMG-IV): sequencing the most valuable type-strain genomes for metagenomic binning, comparative biology and taxonomic classification.</title>
        <authorList>
            <person name="Goeker M."/>
        </authorList>
    </citation>
    <scope>NUCLEOTIDE SEQUENCE [LARGE SCALE GENOMIC DNA]</scope>
    <source>
        <strain evidence="1 2">DSM 10617</strain>
    </source>
</reference>
<comment type="caution">
    <text evidence="1">The sequence shown here is derived from an EMBL/GenBank/DDBJ whole genome shotgun (WGS) entry which is preliminary data.</text>
</comment>
<dbReference type="Proteomes" id="UP000293433">
    <property type="component" value="Unassembled WGS sequence"/>
</dbReference>